<evidence type="ECO:0000313" key="1">
    <source>
        <dbReference type="EMBL" id="MCB4825015.1"/>
    </source>
</evidence>
<name>A0A9X1II34_9PROT</name>
<dbReference type="Proteomes" id="UP001139311">
    <property type="component" value="Unassembled WGS sequence"/>
</dbReference>
<dbReference type="EMBL" id="JAJAQI010000061">
    <property type="protein sequence ID" value="MCB4825015.1"/>
    <property type="molecule type" value="Genomic_DNA"/>
</dbReference>
<proteinExistence type="predicted"/>
<accession>A0A9X1II34</accession>
<comment type="caution">
    <text evidence="1">The sequence shown here is derived from an EMBL/GenBank/DDBJ whole genome shotgun (WGS) entry which is preliminary data.</text>
</comment>
<organism evidence="1 2">
    <name type="scientific">Roseicella aerolata</name>
    <dbReference type="NCBI Taxonomy" id="2883479"/>
    <lineage>
        <taxon>Bacteria</taxon>
        <taxon>Pseudomonadati</taxon>
        <taxon>Pseudomonadota</taxon>
        <taxon>Alphaproteobacteria</taxon>
        <taxon>Acetobacterales</taxon>
        <taxon>Roseomonadaceae</taxon>
        <taxon>Roseicella</taxon>
    </lineage>
</organism>
<dbReference type="AlphaFoldDB" id="A0A9X1II34"/>
<reference evidence="1" key="1">
    <citation type="submission" date="2021-10" db="EMBL/GenBank/DDBJ databases">
        <title>Roseicella aerolatum sp. nov., isolated from aerosols of e-waste dismantling site.</title>
        <authorList>
            <person name="Qin T."/>
        </authorList>
    </citation>
    <scope>NUCLEOTIDE SEQUENCE</scope>
    <source>
        <strain evidence="1">GB24</strain>
    </source>
</reference>
<gene>
    <name evidence="1" type="ORF">LHA35_25140</name>
</gene>
<evidence type="ECO:0000313" key="2">
    <source>
        <dbReference type="Proteomes" id="UP001139311"/>
    </source>
</evidence>
<keyword evidence="2" id="KW-1185">Reference proteome</keyword>
<protein>
    <submittedName>
        <fullName evidence="1">Uncharacterized protein</fullName>
    </submittedName>
</protein>
<dbReference type="RefSeq" id="WP_226613657.1">
    <property type="nucleotide sequence ID" value="NZ_JAJAQI010000061.1"/>
</dbReference>
<sequence>MQTATGTVLAVQESRFRLLTEDGRGLLFLLASDTPLEPQDLPALANRRVRVRYTQGEQMLAGIAQDIQFLDRPETRS</sequence>